<name>A0AAU8JT78_9ACTN</name>
<feature type="transmembrane region" description="Helical" evidence="8">
    <location>
        <begin position="15"/>
        <end position="37"/>
    </location>
</feature>
<feature type="transmembrane region" description="Helical" evidence="8">
    <location>
        <begin position="338"/>
        <end position="356"/>
    </location>
</feature>
<dbReference type="PANTHER" id="PTHR23517:SF2">
    <property type="entry name" value="MULTIDRUG RESISTANCE PROTEIN MDTH"/>
    <property type="match status" value="1"/>
</dbReference>
<gene>
    <name evidence="10" type="ORF">ABWK59_11755</name>
</gene>
<organism evidence="10">
    <name type="scientific">Kitasatospora camelliae</name>
    <dbReference type="NCBI Taxonomy" id="3156397"/>
    <lineage>
        <taxon>Bacteria</taxon>
        <taxon>Bacillati</taxon>
        <taxon>Actinomycetota</taxon>
        <taxon>Actinomycetes</taxon>
        <taxon>Kitasatosporales</taxon>
        <taxon>Streptomycetaceae</taxon>
        <taxon>Kitasatospora</taxon>
    </lineage>
</organism>
<feature type="transmembrane region" description="Helical" evidence="8">
    <location>
        <begin position="377"/>
        <end position="400"/>
    </location>
</feature>
<dbReference type="InterPro" id="IPR050171">
    <property type="entry name" value="MFS_Transporters"/>
</dbReference>
<feature type="transmembrane region" description="Helical" evidence="8">
    <location>
        <begin position="167"/>
        <end position="185"/>
    </location>
</feature>
<keyword evidence="5 8" id="KW-1133">Transmembrane helix</keyword>
<keyword evidence="4 8" id="KW-0812">Transmembrane</keyword>
<evidence type="ECO:0000256" key="4">
    <source>
        <dbReference type="ARBA" id="ARBA00022692"/>
    </source>
</evidence>
<dbReference type="KEGG" id="kcm:ABWK59_11755"/>
<dbReference type="InterPro" id="IPR011701">
    <property type="entry name" value="MFS"/>
</dbReference>
<feature type="transmembrane region" description="Helical" evidence="8">
    <location>
        <begin position="406"/>
        <end position="425"/>
    </location>
</feature>
<feature type="transmembrane region" description="Helical" evidence="8">
    <location>
        <begin position="43"/>
        <end position="70"/>
    </location>
</feature>
<evidence type="ECO:0000256" key="6">
    <source>
        <dbReference type="ARBA" id="ARBA00023136"/>
    </source>
</evidence>
<evidence type="ECO:0000256" key="5">
    <source>
        <dbReference type="ARBA" id="ARBA00022989"/>
    </source>
</evidence>
<feature type="domain" description="Major facilitator superfamily (MFS) profile" evidence="9">
    <location>
        <begin position="245"/>
        <end position="447"/>
    </location>
</feature>
<dbReference type="PROSITE" id="PS50850">
    <property type="entry name" value="MFS"/>
    <property type="match status" value="1"/>
</dbReference>
<feature type="compositionally biased region" description="Low complexity" evidence="7">
    <location>
        <begin position="217"/>
        <end position="228"/>
    </location>
</feature>
<dbReference type="InterPro" id="IPR020846">
    <property type="entry name" value="MFS_dom"/>
</dbReference>
<feature type="region of interest" description="Disordered" evidence="7">
    <location>
        <begin position="191"/>
        <end position="233"/>
    </location>
</feature>
<keyword evidence="2" id="KW-0813">Transport</keyword>
<dbReference type="Pfam" id="PF07690">
    <property type="entry name" value="MFS_1"/>
    <property type="match status" value="1"/>
</dbReference>
<feature type="transmembrane region" description="Helical" evidence="8">
    <location>
        <begin position="314"/>
        <end position="332"/>
    </location>
</feature>
<reference evidence="10" key="1">
    <citation type="submission" date="2024-06" db="EMBL/GenBank/DDBJ databases">
        <title>The genome sequences of Kitasatospora sp. strain HUAS MG31.</title>
        <authorList>
            <person name="Mo P."/>
        </authorList>
    </citation>
    <scope>NUCLEOTIDE SEQUENCE</scope>
    <source>
        <strain evidence="10">HUAS MG31</strain>
    </source>
</reference>
<keyword evidence="3" id="KW-1003">Cell membrane</keyword>
<evidence type="ECO:0000313" key="10">
    <source>
        <dbReference type="EMBL" id="XCM79557.1"/>
    </source>
</evidence>
<feature type="transmembrane region" description="Helical" evidence="8">
    <location>
        <begin position="246"/>
        <end position="271"/>
    </location>
</feature>
<feature type="compositionally biased region" description="Gly residues" evidence="7">
    <location>
        <begin position="197"/>
        <end position="216"/>
    </location>
</feature>
<dbReference type="EMBL" id="CP159872">
    <property type="protein sequence ID" value="XCM79557.1"/>
    <property type="molecule type" value="Genomic_DNA"/>
</dbReference>
<dbReference type="PANTHER" id="PTHR23517">
    <property type="entry name" value="RESISTANCE PROTEIN MDTM, PUTATIVE-RELATED-RELATED"/>
    <property type="match status" value="1"/>
</dbReference>
<proteinExistence type="predicted"/>
<evidence type="ECO:0000256" key="1">
    <source>
        <dbReference type="ARBA" id="ARBA00004651"/>
    </source>
</evidence>
<feature type="transmembrane region" description="Helical" evidence="8">
    <location>
        <begin position="277"/>
        <end position="302"/>
    </location>
</feature>
<evidence type="ECO:0000259" key="9">
    <source>
        <dbReference type="PROSITE" id="PS50850"/>
    </source>
</evidence>
<evidence type="ECO:0000256" key="8">
    <source>
        <dbReference type="SAM" id="Phobius"/>
    </source>
</evidence>
<sequence>MLSKRSPGFPGERSLMTALAIDALGNGMYVPFSLVFFRHVTGLPLAVIGLVLTVTGLVGMAALPLVGAAVDRFGARRMQIALHLVRAAGFAAYPLAPSLPAFAAVSLVTAVATRGYPAVQQARIGELTSGAGLERVNALGRSLANAGLGAGSLLAALLVGLAGDRGYTVAALLNAASFLAAAALVRRVPEPTEGTGATEGGPGTEGTGATEGGPGTEGTAATGATGAARRGSGQPGYRAVLGDRPFLGLATANLLISLGYTSLAVLLPVYVTGVLHASASLAGLAFAVNTVLCAALGVPAGLAVRRFATRNRAAATGAALFAAGFLVQALLVPAAGRFTTAGLLAVVVVVTLGEIVHNPAASALVTATAPAAVRGRYLAAYQLSWSLSAALAPSLLTGLLALDTRLPWLVLAAATLAGAGLLLRLERRLPAEAVRPEARRPALATAA</sequence>
<dbReference type="InterPro" id="IPR036259">
    <property type="entry name" value="MFS_trans_sf"/>
</dbReference>
<dbReference type="GO" id="GO:0022857">
    <property type="term" value="F:transmembrane transporter activity"/>
    <property type="evidence" value="ECO:0007669"/>
    <property type="project" value="InterPro"/>
</dbReference>
<dbReference type="Gene3D" id="1.20.1250.20">
    <property type="entry name" value="MFS general substrate transporter like domains"/>
    <property type="match status" value="2"/>
</dbReference>
<evidence type="ECO:0000256" key="7">
    <source>
        <dbReference type="SAM" id="MobiDB-lite"/>
    </source>
</evidence>
<dbReference type="RefSeq" id="WP_354640307.1">
    <property type="nucleotide sequence ID" value="NZ_CP159872.1"/>
</dbReference>
<dbReference type="AlphaFoldDB" id="A0AAU8JT78"/>
<dbReference type="GO" id="GO:0005886">
    <property type="term" value="C:plasma membrane"/>
    <property type="evidence" value="ECO:0007669"/>
    <property type="project" value="UniProtKB-SubCell"/>
</dbReference>
<feature type="transmembrane region" description="Helical" evidence="8">
    <location>
        <begin position="143"/>
        <end position="161"/>
    </location>
</feature>
<dbReference type="SUPFAM" id="SSF103473">
    <property type="entry name" value="MFS general substrate transporter"/>
    <property type="match status" value="1"/>
</dbReference>
<protein>
    <submittedName>
        <fullName evidence="10">MFS transporter</fullName>
    </submittedName>
</protein>
<evidence type="ECO:0000256" key="2">
    <source>
        <dbReference type="ARBA" id="ARBA00022448"/>
    </source>
</evidence>
<keyword evidence="6 8" id="KW-0472">Membrane</keyword>
<comment type="subcellular location">
    <subcellularLocation>
        <location evidence="1">Cell membrane</location>
        <topology evidence="1">Multi-pass membrane protein</topology>
    </subcellularLocation>
</comment>
<evidence type="ECO:0000256" key="3">
    <source>
        <dbReference type="ARBA" id="ARBA00022475"/>
    </source>
</evidence>
<accession>A0AAU8JT78</accession>